<keyword evidence="5" id="KW-1185">Reference proteome</keyword>
<accession>A0A8S0XD25</accession>
<evidence type="ECO:0000259" key="1">
    <source>
        <dbReference type="Pfam" id="PF09861"/>
    </source>
</evidence>
<evidence type="ECO:0000313" key="4">
    <source>
        <dbReference type="EMBL" id="CEJ08708.1"/>
    </source>
</evidence>
<feature type="domain" description="Lactate racemase C-terminal" evidence="2">
    <location>
        <begin position="277"/>
        <end position="427"/>
    </location>
</feature>
<dbReference type="AlphaFoldDB" id="A0A8S0XD25"/>
<dbReference type="InterPro" id="IPR048520">
    <property type="entry name" value="LarA_C"/>
</dbReference>
<dbReference type="Pfam" id="PF09861">
    <property type="entry name" value="Lar_N"/>
    <property type="match status" value="1"/>
</dbReference>
<evidence type="ECO:0000313" key="3">
    <source>
        <dbReference type="EMBL" id="CAA7603056.1"/>
    </source>
</evidence>
<dbReference type="InterPro" id="IPR018657">
    <property type="entry name" value="LarA-like_N"/>
</dbReference>
<sequence>MPTVRVPNGKGFVEVNLHSQNLGQIIEPKLVAADTSPQNIIEHALEHPVGTPRLSTIAAQKRPKKVVIVVTDITRPCPDDRFLPVILSELSGAGIENARITIVVATGMHRPCTRNELANKLGSDIVSKIEVVNHNPTDKENLVFAGKTSLNCPIYLNKLVYEADLRISTGIIEPHLFAGYSGARKAIAIGVAGEETIGWQHAIDVFDDPYTRIGNIDHNRFHMNASEIAEKVGLHFIVNGVLDTSGQLVRVVAGGAVAAFEAGVSFADKVYKVPIQEQADIVITGVSFPKDANLYQATRGASNVAFSPFPSVRQGGLIVLPATMPEGVGQGLGEQRFYNAFVSASNLDEVIKNIRSEGVPPGGHRAYLLARTLKHADLAIVGSTIPEEVRKMFMLHFDSMAEALDYGLARFGERSRVSVISHSLQVITVESTEK</sequence>
<dbReference type="Gene3D" id="3.40.50.11440">
    <property type="match status" value="1"/>
</dbReference>
<reference evidence="4" key="1">
    <citation type="submission" date="2014-11" db="EMBL/GenBank/DDBJ databases">
        <authorList>
            <person name="Hornung B.V."/>
        </authorList>
    </citation>
    <scope>NUCLEOTIDE SEQUENCE</scope>
    <source>
        <strain evidence="4">INE</strain>
    </source>
</reference>
<feature type="domain" description="LarA-like N-terminal" evidence="1">
    <location>
        <begin position="9"/>
        <end position="212"/>
    </location>
</feature>
<organism evidence="3">
    <name type="scientific">Acididesulfobacillus acetoxydans</name>
    <dbReference type="NCBI Taxonomy" id="1561005"/>
    <lineage>
        <taxon>Bacteria</taxon>
        <taxon>Bacillati</taxon>
        <taxon>Bacillota</taxon>
        <taxon>Clostridia</taxon>
        <taxon>Eubacteriales</taxon>
        <taxon>Peptococcaceae</taxon>
        <taxon>Acididesulfobacillus</taxon>
    </lineage>
</organism>
<evidence type="ECO:0000313" key="5">
    <source>
        <dbReference type="Proteomes" id="UP001071230"/>
    </source>
</evidence>
<dbReference type="EMBL" id="CDGJ01000091">
    <property type="protein sequence ID" value="CEJ08708.1"/>
    <property type="molecule type" value="Genomic_DNA"/>
</dbReference>
<name>A0A8S0XD25_9FIRM</name>
<dbReference type="PANTHER" id="PTHR33171">
    <property type="entry name" value="LAR_N DOMAIN-CONTAINING PROTEIN"/>
    <property type="match status" value="1"/>
</dbReference>
<dbReference type="InterPro" id="IPR048068">
    <property type="entry name" value="LarA-like"/>
</dbReference>
<dbReference type="InterPro" id="IPR047926">
    <property type="entry name" value="Ni_dep_LarA"/>
</dbReference>
<dbReference type="Pfam" id="PF21113">
    <property type="entry name" value="LarA_C"/>
    <property type="match status" value="1"/>
</dbReference>
<dbReference type="InterPro" id="IPR043166">
    <property type="entry name" value="LarA-like_C"/>
</dbReference>
<evidence type="ECO:0000259" key="2">
    <source>
        <dbReference type="Pfam" id="PF21113"/>
    </source>
</evidence>
<dbReference type="EMBL" id="LR746496">
    <property type="protein sequence ID" value="CAA7603056.1"/>
    <property type="molecule type" value="Genomic_DNA"/>
</dbReference>
<dbReference type="Proteomes" id="UP001071230">
    <property type="component" value="Unassembled WGS sequence"/>
</dbReference>
<dbReference type="Proteomes" id="UP000836597">
    <property type="component" value="Chromosome"/>
</dbReference>
<gene>
    <name evidence="4" type="ORF">DEACI_3187</name>
    <name evidence="3" type="ORF">DEACI_3879</name>
</gene>
<dbReference type="RefSeq" id="WP_240986327.1">
    <property type="nucleotide sequence ID" value="NZ_CDGJ01000091.1"/>
</dbReference>
<dbReference type="PANTHER" id="PTHR33171:SF17">
    <property type="entry name" value="LARA-LIKE N-TERMINAL DOMAIN-CONTAINING PROTEIN"/>
    <property type="match status" value="1"/>
</dbReference>
<dbReference type="Gene3D" id="3.90.226.30">
    <property type="match status" value="1"/>
</dbReference>
<proteinExistence type="predicted"/>
<dbReference type="KEGG" id="aacx:DEACI_3879"/>
<dbReference type="NCBIfam" id="NF033504">
    <property type="entry name" value="Ni_dep_LarA"/>
    <property type="match status" value="1"/>
</dbReference>
<dbReference type="GO" id="GO:0050043">
    <property type="term" value="F:lactate racemase activity"/>
    <property type="evidence" value="ECO:0007669"/>
    <property type="project" value="InterPro"/>
</dbReference>
<protein>
    <submittedName>
        <fullName evidence="4">Transcriptional regulator</fullName>
    </submittedName>
</protein>
<reference evidence="3" key="2">
    <citation type="submission" date="2020-01" db="EMBL/GenBank/DDBJ databases">
        <authorList>
            <person name="Hornung B."/>
        </authorList>
    </citation>
    <scope>NUCLEOTIDE SEQUENCE</scope>
    <source>
        <strain evidence="3">PacBioINE</strain>
    </source>
</reference>